<proteinExistence type="predicted"/>
<gene>
    <name evidence="2" type="ORF">ACFSCX_16710</name>
</gene>
<sequence length="151" mass="18062">MHHLKMVTFKLLLPILLFLLIIITFFVLSLFINGDPNEFKEDERYLGNKEATQNLQFIITVKDKNGHDIEILNQDKKYGRYIYNEIGKFTRIAKKNIQWNSMIRVEQKSFNKRVNFHLYVSTDQNYVILESNGDVYKVTEEFKSILFQIKY</sequence>
<dbReference type="Proteomes" id="UP001597214">
    <property type="component" value="Unassembled WGS sequence"/>
</dbReference>
<comment type="caution">
    <text evidence="2">The sequence shown here is derived from an EMBL/GenBank/DDBJ whole genome shotgun (WGS) entry which is preliminary data.</text>
</comment>
<feature type="transmembrane region" description="Helical" evidence="1">
    <location>
        <begin position="12"/>
        <end position="32"/>
    </location>
</feature>
<evidence type="ECO:0000313" key="3">
    <source>
        <dbReference type="Proteomes" id="UP001597214"/>
    </source>
</evidence>
<keyword evidence="1" id="KW-0472">Membrane</keyword>
<name>A0ABW4LSR0_9BACI</name>
<keyword evidence="1" id="KW-0812">Transmembrane</keyword>
<reference evidence="3" key="1">
    <citation type="journal article" date="2019" name="Int. J. Syst. Evol. Microbiol.">
        <title>The Global Catalogue of Microorganisms (GCM) 10K type strain sequencing project: providing services to taxonomists for standard genome sequencing and annotation.</title>
        <authorList>
            <consortium name="The Broad Institute Genomics Platform"/>
            <consortium name="The Broad Institute Genome Sequencing Center for Infectious Disease"/>
            <person name="Wu L."/>
            <person name="Ma J."/>
        </authorList>
    </citation>
    <scope>NUCLEOTIDE SEQUENCE [LARGE SCALE GENOMIC DNA]</scope>
    <source>
        <strain evidence="3">CCUG 49339</strain>
    </source>
</reference>
<accession>A0ABW4LSR0</accession>
<keyword evidence="3" id="KW-1185">Reference proteome</keyword>
<protein>
    <submittedName>
        <fullName evidence="2">Uncharacterized protein</fullName>
    </submittedName>
</protein>
<dbReference type="EMBL" id="JBHUEM010000039">
    <property type="protein sequence ID" value="MFD1738170.1"/>
    <property type="molecule type" value="Genomic_DNA"/>
</dbReference>
<organism evidence="2 3">
    <name type="scientific">Bacillus salitolerans</name>
    <dbReference type="NCBI Taxonomy" id="1437434"/>
    <lineage>
        <taxon>Bacteria</taxon>
        <taxon>Bacillati</taxon>
        <taxon>Bacillota</taxon>
        <taxon>Bacilli</taxon>
        <taxon>Bacillales</taxon>
        <taxon>Bacillaceae</taxon>
        <taxon>Bacillus</taxon>
    </lineage>
</organism>
<dbReference type="RefSeq" id="WP_377929384.1">
    <property type="nucleotide sequence ID" value="NZ_JBHUEM010000039.1"/>
</dbReference>
<keyword evidence="1" id="KW-1133">Transmembrane helix</keyword>
<evidence type="ECO:0000256" key="1">
    <source>
        <dbReference type="SAM" id="Phobius"/>
    </source>
</evidence>
<evidence type="ECO:0000313" key="2">
    <source>
        <dbReference type="EMBL" id="MFD1738170.1"/>
    </source>
</evidence>